<dbReference type="AlphaFoldDB" id="A0A3G4VEJ8"/>
<sequence>MFPSPLLLSRQLLQQSKNLVTPTQLCNALAVIDKTSTALVPVKNYKLNIPVCVFPRNIFEQYVKSNRALGRKDGVFWVTDRSTFDSFGIGLSHLRIERLLGMDPGYYPRDQDLVMVVIDKAEEDDFRLPSGSEGGANDNWREGGYAGWPHAGMSTPERVASSRNSTLAEISSAMMLVQGQENPLDVSCSIDDVFSRFQK</sequence>
<reference evidence="1 2" key="1">
    <citation type="submission" date="2018-11" db="EMBL/GenBank/DDBJ databases">
        <title>Complete Genome Sequence of Vbrio mediterranei 117-T6: a Potential Pathogen Bacteria Isolated from the Conchocelis of Pyropia.</title>
        <authorList>
            <person name="Liu Q."/>
        </authorList>
    </citation>
    <scope>NUCLEOTIDE SEQUENCE [LARGE SCALE GENOMIC DNA]</scope>
    <source>
        <strain evidence="1 2">117-T6</strain>
    </source>
</reference>
<evidence type="ECO:0000313" key="1">
    <source>
        <dbReference type="EMBL" id="AYV23154.1"/>
    </source>
</evidence>
<gene>
    <name evidence="1" type="ORF">ECB94_17760</name>
</gene>
<proteinExistence type="predicted"/>
<protein>
    <submittedName>
        <fullName evidence="1">Uncharacterized protein</fullName>
    </submittedName>
</protein>
<evidence type="ECO:0000313" key="2">
    <source>
        <dbReference type="Proteomes" id="UP000279760"/>
    </source>
</evidence>
<dbReference type="RefSeq" id="WP_124941268.1">
    <property type="nucleotide sequence ID" value="NZ_CP033578.1"/>
</dbReference>
<accession>A0A3G4VEJ8</accession>
<name>A0A3G4VEJ8_9VIBR</name>
<dbReference type="Proteomes" id="UP000279760">
    <property type="component" value="Chromosome 2"/>
</dbReference>
<dbReference type="EMBL" id="CP033578">
    <property type="protein sequence ID" value="AYV23154.1"/>
    <property type="molecule type" value="Genomic_DNA"/>
</dbReference>
<organism evidence="1 2">
    <name type="scientific">Vibrio mediterranei</name>
    <dbReference type="NCBI Taxonomy" id="689"/>
    <lineage>
        <taxon>Bacteria</taxon>
        <taxon>Pseudomonadati</taxon>
        <taxon>Pseudomonadota</taxon>
        <taxon>Gammaproteobacteria</taxon>
        <taxon>Vibrionales</taxon>
        <taxon>Vibrionaceae</taxon>
        <taxon>Vibrio</taxon>
    </lineage>
</organism>